<evidence type="ECO:0000313" key="2">
    <source>
        <dbReference type="EMBL" id="MFC4912584.1"/>
    </source>
</evidence>
<keyword evidence="3" id="KW-1185">Reference proteome</keyword>
<comment type="caution">
    <text evidence="2">The sequence shown here is derived from an EMBL/GenBank/DDBJ whole genome shotgun (WGS) entry which is preliminary data.</text>
</comment>
<protein>
    <recommendedName>
        <fullName evidence="4">Scaffolding protein</fullName>
    </recommendedName>
</protein>
<evidence type="ECO:0008006" key="4">
    <source>
        <dbReference type="Google" id="ProtNLM"/>
    </source>
</evidence>
<feature type="region of interest" description="Disordered" evidence="1">
    <location>
        <begin position="27"/>
        <end position="128"/>
    </location>
</feature>
<dbReference type="EMBL" id="JBHSIT010000012">
    <property type="protein sequence ID" value="MFC4912584.1"/>
    <property type="molecule type" value="Genomic_DNA"/>
</dbReference>
<feature type="compositionally biased region" description="Basic and acidic residues" evidence="1">
    <location>
        <begin position="80"/>
        <end position="102"/>
    </location>
</feature>
<sequence>MSTQSTELPVHPVTGLPALGVLPSGRIVWPVLGGSGDDQPPTTNRPDHQPDPVDEGQDDDGQDDDVDDEPLGPAGQKALAAEKAKRREQSAKRRAAEARAADLEAELDQLRNGAKTGEEGQDQVDVDKIRREAEKSALTTANARILRSEVKAAAAGKLADPADALRFLDLTQFEVGADGEIDEDELRDAVDELLTRKPYLAAAASGAPRFQGSADQGPRPKTKTPTLDEQITAAEKAGDWATARRLKTAKLTQTTTHQQ</sequence>
<dbReference type="Proteomes" id="UP001595872">
    <property type="component" value="Unassembled WGS sequence"/>
</dbReference>
<dbReference type="RefSeq" id="WP_378262636.1">
    <property type="nucleotide sequence ID" value="NZ_JBHSIT010000012.1"/>
</dbReference>
<evidence type="ECO:0000256" key="1">
    <source>
        <dbReference type="SAM" id="MobiDB-lite"/>
    </source>
</evidence>
<accession>A0ABV9U9S3</accession>
<name>A0ABV9U9S3_9ACTN</name>
<proteinExistence type="predicted"/>
<feature type="compositionally biased region" description="Acidic residues" evidence="1">
    <location>
        <begin position="52"/>
        <end position="70"/>
    </location>
</feature>
<organism evidence="2 3">
    <name type="scientific">Actinomadura gamaensis</name>
    <dbReference type="NCBI Taxonomy" id="1763541"/>
    <lineage>
        <taxon>Bacteria</taxon>
        <taxon>Bacillati</taxon>
        <taxon>Actinomycetota</taxon>
        <taxon>Actinomycetes</taxon>
        <taxon>Streptosporangiales</taxon>
        <taxon>Thermomonosporaceae</taxon>
        <taxon>Actinomadura</taxon>
    </lineage>
</organism>
<evidence type="ECO:0000313" key="3">
    <source>
        <dbReference type="Proteomes" id="UP001595872"/>
    </source>
</evidence>
<feature type="region of interest" description="Disordered" evidence="1">
    <location>
        <begin position="202"/>
        <end position="241"/>
    </location>
</feature>
<feature type="region of interest" description="Disordered" evidence="1">
    <location>
        <begin position="1"/>
        <end position="20"/>
    </location>
</feature>
<gene>
    <name evidence="2" type="ORF">ACFPCY_35155</name>
</gene>
<reference evidence="3" key="1">
    <citation type="journal article" date="2019" name="Int. J. Syst. Evol. Microbiol.">
        <title>The Global Catalogue of Microorganisms (GCM) 10K type strain sequencing project: providing services to taxonomists for standard genome sequencing and annotation.</title>
        <authorList>
            <consortium name="The Broad Institute Genomics Platform"/>
            <consortium name="The Broad Institute Genome Sequencing Center for Infectious Disease"/>
            <person name="Wu L."/>
            <person name="Ma J."/>
        </authorList>
    </citation>
    <scope>NUCLEOTIDE SEQUENCE [LARGE SCALE GENOMIC DNA]</scope>
    <source>
        <strain evidence="3">KLKA75</strain>
    </source>
</reference>